<keyword evidence="1" id="KW-0812">Transmembrane</keyword>
<feature type="transmembrane region" description="Helical" evidence="1">
    <location>
        <begin position="360"/>
        <end position="376"/>
    </location>
</feature>
<dbReference type="OrthoDB" id="9815466at2"/>
<dbReference type="Proteomes" id="UP000215185">
    <property type="component" value="Chromosome 1"/>
</dbReference>
<gene>
    <name evidence="2" type="ORF">SAMEA4412692_01831</name>
</gene>
<feature type="transmembrane region" description="Helical" evidence="1">
    <location>
        <begin position="84"/>
        <end position="104"/>
    </location>
</feature>
<feature type="transmembrane region" description="Helical" evidence="1">
    <location>
        <begin position="14"/>
        <end position="35"/>
    </location>
</feature>
<feature type="transmembrane region" description="Helical" evidence="1">
    <location>
        <begin position="203"/>
        <end position="219"/>
    </location>
</feature>
<dbReference type="eggNOG" id="COG4485">
    <property type="taxonomic scope" value="Bacteria"/>
</dbReference>
<keyword evidence="1" id="KW-0472">Membrane</keyword>
<feature type="transmembrane region" description="Helical" evidence="1">
    <location>
        <begin position="111"/>
        <end position="135"/>
    </location>
</feature>
<dbReference type="RefSeq" id="WP_018373572.1">
    <property type="nucleotide sequence ID" value="NZ_LT906439.1"/>
</dbReference>
<evidence type="ECO:0000313" key="3">
    <source>
        <dbReference type="Proteomes" id="UP000215185"/>
    </source>
</evidence>
<feature type="transmembrane region" description="Helical" evidence="1">
    <location>
        <begin position="388"/>
        <end position="408"/>
    </location>
</feature>
<evidence type="ECO:0000313" key="2">
    <source>
        <dbReference type="EMBL" id="SNU90375.1"/>
    </source>
</evidence>
<feature type="transmembrane region" description="Helical" evidence="1">
    <location>
        <begin position="294"/>
        <end position="316"/>
    </location>
</feature>
<sequence length="868" mass="99170">MKRVQKRKIQNRKLFLACSLSFLIPVTVIITLLALKGIYPGSDRTILASDGFHQYAIFHTTLRNILHGDGSIFFTFTSGLGLNFYALSSYYLGSFLSPLAYFFTLETMPDALYFMTIMKFGLIGLSTFLSLQHIYCKLDNRLTLLLSSSFSLMSFSTSQLEITMWLDVFIIAPIIIWGMSRFIKEEGRGLYFTSLTLLFIQNYYFGFMMAIFLTLWYIVQLSWNFKERIKTFFDFTIVSILSAITSLIMILPAVLDLQTHGETLTQINQLQTDDSWWLDLFAKNLVGSYDTTKFGAVPMIYVGLLPLILALTFFFIKGIKKRVKLAYLTLISFLTISFYLEPLDLLWQGMHAPNMFLHRYAWLWSLLIILMAAEVLSRLNLLTWKSFVIPSLIVISGFVLTFVYRAHYEYLEPIHFILTAEFLGTYCVIALFSKKLASKQLVYSLLFFSIFELSLNAYYQISGIENEWHFPSRESYNKDLTDIVNLVDNTKLENDTFFRTERLLTHTGNDSMKFNYNGISQFSSIRNRSSSQLLDKLGFKSSGTNLNLRYQNNTLLMDMLFGIKYNLAKTMPGKYGFTMVEQSHQMQIHENSHSASLGILSTQPYQDVPLSDLSLDNQTAVINKLTGLDLTYYNHLTPVSISNLDLKAIQPAIIADSSQLQSDFASAQFEVTTDRDSQIYLSLAGLTMTNDDYNDIQIIVNQKLYNYTIDDSHPLFDLGFFTANQTLDVRLIFPNQKKITFDDFQVLALDINHFLAASEVLTHQNVHTKVSKNQVKTSYVTEKDTSIIYTLPYDKGWTATVNGKKTPIEPFQKGLMKIAVPKGKGEIVLTFVPNGLVEGSIAFVVGIALFFIYDYSKRVRKTTISSTR</sequence>
<keyword evidence="3" id="KW-1185">Reference proteome</keyword>
<reference evidence="2 3" key="1">
    <citation type="submission" date="2017-06" db="EMBL/GenBank/DDBJ databases">
        <authorList>
            <consortium name="Pathogen Informatics"/>
        </authorList>
    </citation>
    <scope>NUCLEOTIDE SEQUENCE [LARGE SCALE GENOMIC DNA]</scope>
    <source>
        <strain evidence="2 3">NCTC13788</strain>
    </source>
</reference>
<evidence type="ECO:0000256" key="1">
    <source>
        <dbReference type="SAM" id="Phobius"/>
    </source>
</evidence>
<organism evidence="2 3">
    <name type="scientific">Streptococcus merionis</name>
    <dbReference type="NCBI Taxonomy" id="400065"/>
    <lineage>
        <taxon>Bacteria</taxon>
        <taxon>Bacillati</taxon>
        <taxon>Bacillota</taxon>
        <taxon>Bacilli</taxon>
        <taxon>Lactobacillales</taxon>
        <taxon>Streptococcaceae</taxon>
        <taxon>Streptococcus</taxon>
    </lineage>
</organism>
<dbReference type="EMBL" id="LT906439">
    <property type="protein sequence ID" value="SNU90375.1"/>
    <property type="molecule type" value="Genomic_DNA"/>
</dbReference>
<dbReference type="AlphaFoldDB" id="A0A239SXW9"/>
<feature type="transmembrane region" description="Helical" evidence="1">
    <location>
        <begin position="231"/>
        <end position="255"/>
    </location>
</feature>
<dbReference type="Pfam" id="PF09586">
    <property type="entry name" value="YfhO"/>
    <property type="match status" value="1"/>
</dbReference>
<feature type="transmembrane region" description="Helical" evidence="1">
    <location>
        <begin position="441"/>
        <end position="459"/>
    </location>
</feature>
<feature type="transmembrane region" description="Helical" evidence="1">
    <location>
        <begin position="414"/>
        <end position="432"/>
    </location>
</feature>
<feature type="transmembrane region" description="Helical" evidence="1">
    <location>
        <begin position="323"/>
        <end position="340"/>
    </location>
</feature>
<dbReference type="InterPro" id="IPR018580">
    <property type="entry name" value="Uncharacterised_YfhO"/>
</dbReference>
<keyword evidence="1" id="KW-1133">Transmembrane helix</keyword>
<dbReference type="PANTHER" id="PTHR38454">
    <property type="entry name" value="INTEGRAL MEMBRANE PROTEIN-RELATED"/>
    <property type="match status" value="1"/>
</dbReference>
<proteinExistence type="predicted"/>
<feature type="transmembrane region" description="Helical" evidence="1">
    <location>
        <begin position="831"/>
        <end position="853"/>
    </location>
</feature>
<dbReference type="KEGG" id="smen:SAMEA4412692_1831"/>
<name>A0A239SXW9_9STRE</name>
<dbReference type="STRING" id="1123308.GCA_000380085_01000"/>
<protein>
    <submittedName>
        <fullName evidence="2">Copper ABC transporter permease</fullName>
    </submittedName>
</protein>
<accession>A0A239SXW9</accession>
<dbReference type="PANTHER" id="PTHR38454:SF1">
    <property type="entry name" value="INTEGRAL MEMBRANE PROTEIN"/>
    <property type="match status" value="1"/>
</dbReference>